<dbReference type="SUPFAM" id="SSF50891">
    <property type="entry name" value="Cyclophilin-like"/>
    <property type="match status" value="1"/>
</dbReference>
<feature type="compositionally biased region" description="Polar residues" evidence="6">
    <location>
        <begin position="45"/>
        <end position="56"/>
    </location>
</feature>
<dbReference type="EMBL" id="AJLR01000147">
    <property type="protein sequence ID" value="EKN63182.1"/>
    <property type="molecule type" value="Genomic_DNA"/>
</dbReference>
<dbReference type="InterPro" id="IPR044666">
    <property type="entry name" value="Cyclophilin_A-like"/>
</dbReference>
<dbReference type="PROSITE" id="PS50072">
    <property type="entry name" value="CSA_PPIASE_2"/>
    <property type="match status" value="1"/>
</dbReference>
<dbReference type="GO" id="GO:0003755">
    <property type="term" value="F:peptidyl-prolyl cis-trans isomerase activity"/>
    <property type="evidence" value="ECO:0007669"/>
    <property type="project" value="UniProtKB-UniRule"/>
</dbReference>
<dbReference type="InterPro" id="IPR002130">
    <property type="entry name" value="Cyclophilin-type_PPIase_dom"/>
</dbReference>
<feature type="chain" id="PRO_5039757642" description="Peptidyl-prolyl cis-trans isomerase" evidence="5">
    <location>
        <begin position="28"/>
        <end position="259"/>
    </location>
</feature>
<dbReference type="AlphaFoldDB" id="K6CSG2"/>
<dbReference type="PRINTS" id="PR00153">
    <property type="entry name" value="CSAPPISMRASE"/>
</dbReference>
<dbReference type="PANTHER" id="PTHR45625:SF4">
    <property type="entry name" value="PEPTIDYLPROLYL ISOMERASE DOMAIN AND WD REPEAT-CONTAINING PROTEIN 1"/>
    <property type="match status" value="1"/>
</dbReference>
<reference evidence="8 9" key="1">
    <citation type="journal article" date="2012" name="Front. Microbiol.">
        <title>Redundancy and modularity in membrane-associated dissimilatory nitrate reduction in Bacillus.</title>
        <authorList>
            <person name="Heylen K."/>
            <person name="Keltjens J."/>
        </authorList>
    </citation>
    <scope>NUCLEOTIDE SEQUENCE [LARGE SCALE GENOMIC DNA]</scope>
    <source>
        <strain evidence="8 9">LMG 9581</strain>
    </source>
</reference>
<proteinExistence type="inferred from homology"/>
<dbReference type="Proteomes" id="UP000006315">
    <property type="component" value="Unassembled WGS sequence"/>
</dbReference>
<keyword evidence="5" id="KW-0732">Signal</keyword>
<keyword evidence="4 5" id="KW-0413">Isomerase</keyword>
<protein>
    <recommendedName>
        <fullName evidence="5">Peptidyl-prolyl cis-trans isomerase</fullName>
        <shortName evidence="5">PPIase</shortName>
        <ecNumber evidence="5">5.2.1.8</ecNumber>
    </recommendedName>
</protein>
<evidence type="ECO:0000256" key="4">
    <source>
        <dbReference type="ARBA" id="ARBA00023235"/>
    </source>
</evidence>
<dbReference type="STRING" id="1131731.BAZO_18056"/>
<evidence type="ECO:0000256" key="6">
    <source>
        <dbReference type="SAM" id="MobiDB-lite"/>
    </source>
</evidence>
<evidence type="ECO:0000256" key="2">
    <source>
        <dbReference type="ARBA" id="ARBA00002388"/>
    </source>
</evidence>
<accession>K6CSG2</accession>
<feature type="signal peptide" evidence="5">
    <location>
        <begin position="1"/>
        <end position="27"/>
    </location>
</feature>
<comment type="caution">
    <text evidence="8">The sequence shown here is derived from an EMBL/GenBank/DDBJ whole genome shotgun (WGS) entry which is preliminary data.</text>
</comment>
<evidence type="ECO:0000256" key="5">
    <source>
        <dbReference type="RuleBase" id="RU363019"/>
    </source>
</evidence>
<evidence type="ECO:0000313" key="8">
    <source>
        <dbReference type="EMBL" id="EKN63182.1"/>
    </source>
</evidence>
<dbReference type="Pfam" id="PF00160">
    <property type="entry name" value="Pro_isomerase"/>
    <property type="match status" value="1"/>
</dbReference>
<organism evidence="8 9">
    <name type="scientific">Schinkia azotoformans LMG 9581</name>
    <dbReference type="NCBI Taxonomy" id="1131731"/>
    <lineage>
        <taxon>Bacteria</taxon>
        <taxon>Bacillati</taxon>
        <taxon>Bacillota</taxon>
        <taxon>Bacilli</taxon>
        <taxon>Bacillales</taxon>
        <taxon>Bacillaceae</taxon>
        <taxon>Calidifontibacillus/Schinkia group</taxon>
        <taxon>Schinkia</taxon>
    </lineage>
</organism>
<keyword evidence="9" id="KW-1185">Reference proteome</keyword>
<evidence type="ECO:0000256" key="3">
    <source>
        <dbReference type="ARBA" id="ARBA00023110"/>
    </source>
</evidence>
<dbReference type="PATRIC" id="fig|1131731.3.peg.3683"/>
<dbReference type="InterPro" id="IPR029000">
    <property type="entry name" value="Cyclophilin-like_dom_sf"/>
</dbReference>
<dbReference type="GO" id="GO:0006457">
    <property type="term" value="P:protein folding"/>
    <property type="evidence" value="ECO:0007669"/>
    <property type="project" value="InterPro"/>
</dbReference>
<dbReference type="PROSITE" id="PS00170">
    <property type="entry name" value="CSA_PPIASE_1"/>
    <property type="match status" value="1"/>
</dbReference>
<sequence length="259" mass="27963">MKGRDKMKKIFFYTVMVILIAVMTACGGNEGDKNTATENDAAKNGSETAGEQTEANGQEITALPQFEPVSDEEPVVTMKTTMGDIVIKLFPKQAPKAVENFITHSKDGYYDGLTFHRVISDFMIQGGDPNGNGTGGESIWGGPFEDEFAPELANFRGALSMANSGSDTNGSQFFIVQAGPDTVDEELLEQMKQAGFPEIVVNKYKEVGGTPWLDHVHTVFGQVIEGMDVVDKIASVKVNSTSSAPLESVIINEIVVNDK</sequence>
<keyword evidence="3 5" id="KW-0697">Rotamase</keyword>
<dbReference type="InterPro" id="IPR020892">
    <property type="entry name" value="Cyclophilin-type_PPIase_CS"/>
</dbReference>
<comment type="function">
    <text evidence="2 5">PPIases accelerate the folding of proteins. It catalyzes the cis-trans isomerization of proline imidic peptide bonds in oligopeptides.</text>
</comment>
<dbReference type="Gene3D" id="2.40.100.10">
    <property type="entry name" value="Cyclophilin-like"/>
    <property type="match status" value="1"/>
</dbReference>
<comment type="similarity">
    <text evidence="5">Belongs to the cyclophilin-type PPIase family.</text>
</comment>
<dbReference type="EC" id="5.2.1.8" evidence="5"/>
<feature type="region of interest" description="Disordered" evidence="6">
    <location>
        <begin position="29"/>
        <end position="56"/>
    </location>
</feature>
<gene>
    <name evidence="8" type="ORF">BAZO_18056</name>
</gene>
<dbReference type="PANTHER" id="PTHR45625">
    <property type="entry name" value="PEPTIDYL-PROLYL CIS-TRANS ISOMERASE-RELATED"/>
    <property type="match status" value="1"/>
</dbReference>
<feature type="domain" description="PPIase cyclophilin-type" evidence="7">
    <location>
        <begin position="75"/>
        <end position="256"/>
    </location>
</feature>
<name>K6CSG2_SCHAZ</name>
<evidence type="ECO:0000313" key="9">
    <source>
        <dbReference type="Proteomes" id="UP000006315"/>
    </source>
</evidence>
<dbReference type="PROSITE" id="PS51257">
    <property type="entry name" value="PROKAR_LIPOPROTEIN"/>
    <property type="match status" value="1"/>
</dbReference>
<evidence type="ECO:0000256" key="1">
    <source>
        <dbReference type="ARBA" id="ARBA00000971"/>
    </source>
</evidence>
<comment type="catalytic activity">
    <reaction evidence="1 5">
        <text>[protein]-peptidylproline (omega=180) = [protein]-peptidylproline (omega=0)</text>
        <dbReference type="Rhea" id="RHEA:16237"/>
        <dbReference type="Rhea" id="RHEA-COMP:10747"/>
        <dbReference type="Rhea" id="RHEA-COMP:10748"/>
        <dbReference type="ChEBI" id="CHEBI:83833"/>
        <dbReference type="ChEBI" id="CHEBI:83834"/>
        <dbReference type="EC" id="5.2.1.8"/>
    </reaction>
</comment>
<evidence type="ECO:0000259" key="7">
    <source>
        <dbReference type="PROSITE" id="PS50072"/>
    </source>
</evidence>